<dbReference type="PROSITE" id="PS52016">
    <property type="entry name" value="TONB_DEPENDENT_REC_3"/>
    <property type="match status" value="1"/>
</dbReference>
<dbReference type="NCBIfam" id="TIGR04057">
    <property type="entry name" value="SusC_RagA_signa"/>
    <property type="match status" value="1"/>
</dbReference>
<keyword evidence="4 7" id="KW-0812">Transmembrane</keyword>
<comment type="subcellular location">
    <subcellularLocation>
        <location evidence="1 7">Cell outer membrane</location>
        <topology evidence="1 7">Multi-pass membrane protein</topology>
    </subcellularLocation>
</comment>
<evidence type="ECO:0000256" key="8">
    <source>
        <dbReference type="SAM" id="SignalP"/>
    </source>
</evidence>
<dbReference type="InterPro" id="IPR036942">
    <property type="entry name" value="Beta-barrel_TonB_sf"/>
</dbReference>
<keyword evidence="3 7" id="KW-1134">Transmembrane beta strand</keyword>
<dbReference type="RefSeq" id="WP_163386100.1">
    <property type="nucleotide sequence ID" value="NZ_JAUFQS010000009.1"/>
</dbReference>
<dbReference type="SUPFAM" id="SSF49464">
    <property type="entry name" value="Carboxypeptidase regulatory domain-like"/>
    <property type="match status" value="1"/>
</dbReference>
<comment type="caution">
    <text evidence="10">The sequence shown here is derived from an EMBL/GenBank/DDBJ whole genome shotgun (WGS) entry which is preliminary data.</text>
</comment>
<evidence type="ECO:0000256" key="1">
    <source>
        <dbReference type="ARBA" id="ARBA00004571"/>
    </source>
</evidence>
<name>A0ABT8C907_9BACT</name>
<dbReference type="Pfam" id="PF07715">
    <property type="entry name" value="Plug"/>
    <property type="match status" value="1"/>
</dbReference>
<dbReference type="InterPro" id="IPR039426">
    <property type="entry name" value="TonB-dep_rcpt-like"/>
</dbReference>
<keyword evidence="5 7" id="KW-0472">Membrane</keyword>
<evidence type="ECO:0000256" key="4">
    <source>
        <dbReference type="ARBA" id="ARBA00022692"/>
    </source>
</evidence>
<keyword evidence="11" id="KW-1185">Reference proteome</keyword>
<dbReference type="InterPro" id="IPR008969">
    <property type="entry name" value="CarboxyPept-like_regulatory"/>
</dbReference>
<comment type="similarity">
    <text evidence="7">Belongs to the TonB-dependent receptor family.</text>
</comment>
<accession>A0ABT8C907</accession>
<evidence type="ECO:0000256" key="6">
    <source>
        <dbReference type="ARBA" id="ARBA00023237"/>
    </source>
</evidence>
<keyword evidence="2 7" id="KW-0813">Transport</keyword>
<evidence type="ECO:0000313" key="11">
    <source>
        <dbReference type="Proteomes" id="UP001236663"/>
    </source>
</evidence>
<feature type="domain" description="TonB-dependent receptor plug" evidence="9">
    <location>
        <begin position="172"/>
        <end position="274"/>
    </location>
</feature>
<evidence type="ECO:0000259" key="9">
    <source>
        <dbReference type="Pfam" id="PF07715"/>
    </source>
</evidence>
<feature type="chain" id="PRO_5046272879" evidence="8">
    <location>
        <begin position="26"/>
        <end position="1086"/>
    </location>
</feature>
<keyword evidence="6 7" id="KW-0998">Cell outer membrane</keyword>
<dbReference type="EMBL" id="JAUFQS010000009">
    <property type="protein sequence ID" value="MDN3688245.1"/>
    <property type="molecule type" value="Genomic_DNA"/>
</dbReference>
<dbReference type="InterPro" id="IPR037066">
    <property type="entry name" value="Plug_dom_sf"/>
</dbReference>
<protein>
    <submittedName>
        <fullName evidence="10">TonB-dependent receptor</fullName>
    </submittedName>
</protein>
<dbReference type="SUPFAM" id="SSF56935">
    <property type="entry name" value="Porins"/>
    <property type="match status" value="1"/>
</dbReference>
<organism evidence="10 11">
    <name type="scientific">Cyclobacterium jeungdonense</name>
    <dbReference type="NCBI Taxonomy" id="708087"/>
    <lineage>
        <taxon>Bacteria</taxon>
        <taxon>Pseudomonadati</taxon>
        <taxon>Bacteroidota</taxon>
        <taxon>Cytophagia</taxon>
        <taxon>Cytophagales</taxon>
        <taxon>Cyclobacteriaceae</taxon>
        <taxon>Cyclobacterium</taxon>
    </lineage>
</organism>
<dbReference type="Proteomes" id="UP001236663">
    <property type="component" value="Unassembled WGS sequence"/>
</dbReference>
<dbReference type="InterPro" id="IPR012910">
    <property type="entry name" value="Plug_dom"/>
</dbReference>
<feature type="signal peptide" evidence="8">
    <location>
        <begin position="1"/>
        <end position="25"/>
    </location>
</feature>
<keyword evidence="8" id="KW-0732">Signal</keyword>
<dbReference type="InterPro" id="IPR023997">
    <property type="entry name" value="TonB-dep_OMP_SusC/RagA_CS"/>
</dbReference>
<evidence type="ECO:0000256" key="7">
    <source>
        <dbReference type="PROSITE-ProRule" id="PRU01360"/>
    </source>
</evidence>
<dbReference type="Gene3D" id="2.170.130.10">
    <property type="entry name" value="TonB-dependent receptor, plug domain"/>
    <property type="match status" value="1"/>
</dbReference>
<reference evidence="11" key="1">
    <citation type="journal article" date="2019" name="Int. J. Syst. Evol. Microbiol.">
        <title>The Global Catalogue of Microorganisms (GCM) 10K type strain sequencing project: providing services to taxonomists for standard genome sequencing and annotation.</title>
        <authorList>
            <consortium name="The Broad Institute Genomics Platform"/>
            <consortium name="The Broad Institute Genome Sequencing Center for Infectious Disease"/>
            <person name="Wu L."/>
            <person name="Ma J."/>
        </authorList>
    </citation>
    <scope>NUCLEOTIDE SEQUENCE [LARGE SCALE GENOMIC DNA]</scope>
    <source>
        <strain evidence="11">CECT 7706</strain>
    </source>
</reference>
<dbReference type="NCBIfam" id="TIGR04056">
    <property type="entry name" value="OMP_RagA_SusC"/>
    <property type="match status" value="1"/>
</dbReference>
<dbReference type="Gene3D" id="2.40.170.20">
    <property type="entry name" value="TonB-dependent receptor, beta-barrel domain"/>
    <property type="match status" value="1"/>
</dbReference>
<proteinExistence type="inferred from homology"/>
<evidence type="ECO:0000256" key="5">
    <source>
        <dbReference type="ARBA" id="ARBA00023136"/>
    </source>
</evidence>
<dbReference type="Pfam" id="PF13715">
    <property type="entry name" value="CarbopepD_reg_2"/>
    <property type="match status" value="1"/>
</dbReference>
<sequence length="1086" mass="119694">MEPKKTKIYFLTLTLALCGLGNVNANEIILSEKGTENLEGGFANYIHFNNVHVKDIEILKAIIFQKQPKVIEVDQNLDVIISGKVTDSNGEPIPGVTVSVPGTSTGTITDLDGTYSITVPEGATLVFSFIGFETQQIPVGDQSIINTILNEDMTSLDEVVVVGYGTLQKKLLTGATSQVRGSDLADRLLTSPLNALQGMAPGVTITQNGGQPGSESKIYIRGMGTIGSGSPLYIVDGVQTESIEYLNSTEIESIDVLKDAASAAIYGSRASNGVVLITTKQGTAGNKQITFDAYYGWQSLAKKPDLLNAPEYAMLMNEKFENSGDAPFFQGQRMEEVNSMGEGTDWIGLLFEENVPTQNYSLGFSGGTDQSVYSTGLTFTEQGGIFGGTSQNNLKRFTFRINSEHDFYDNILKIGENLTVTHVDLQGAHQDGRGGNYVNQALSMPPILGNRDSNGNFVDNSTGLLADFGGGSLSNPYAMYVLNNQQKNNTVKILGNFYAELQPIEGLKIRSSIGTVYETSNFRSYIPTLPPLGQFANPSVRPFDEVIQSNNNRTRWVITNTASYVLNLNNHVFDMVIGSEAQETNGIFLSAGNKNLIFQEYKYAFIDNALGKSNEGLMSMDGYPTEHKLLSYFGRINYNFNEKYLFSATLRSDGSSNFSEENRRGYFPSFSAGWVISDEPFMESSKSWLTSLKFRGSWGQNGNQNIPPFRYLATVNSNYSYSLGTQENGFLAPGAALNRMSNPDLQWEKSEQTNIGFDAYLFGGKANVNLDYYHKATKGWLLSPPTQSVLGLSPPWINGGNVNNEGVELALGYFENLGDFDLSLNINGAYNKNIVTDVPNDIIHGPGGALWDNSQEYYRTQTGYPLGYYWMLETDGIFQNTNEIENYSIDGIRIQPSALPGDLRYVDQNNDGVINDDDRINVGDPFPDLVYGFNLNLNYKQAFSLMVNANGVAGVQVVQSYYNYARYFPSYTSEALGRWHGEGTSNHYPRLDKANTNWTNNSDIYVYQADFLRLNNITLSWDVAKTFTAHPLSQLRFYAAVLNAYTFTKYNGMDPEIGSGTGYQIGQDNGFVPNPRTIMIGVNIKL</sequence>
<dbReference type="Gene3D" id="2.60.40.1120">
    <property type="entry name" value="Carboxypeptidase-like, regulatory domain"/>
    <property type="match status" value="1"/>
</dbReference>
<evidence type="ECO:0000256" key="2">
    <source>
        <dbReference type="ARBA" id="ARBA00022448"/>
    </source>
</evidence>
<gene>
    <name evidence="10" type="ORF">QWZ15_10420</name>
</gene>
<keyword evidence="10" id="KW-0675">Receptor</keyword>
<evidence type="ECO:0000313" key="10">
    <source>
        <dbReference type="EMBL" id="MDN3688245.1"/>
    </source>
</evidence>
<dbReference type="InterPro" id="IPR023996">
    <property type="entry name" value="TonB-dep_OMP_SusC/RagA"/>
</dbReference>
<evidence type="ECO:0000256" key="3">
    <source>
        <dbReference type="ARBA" id="ARBA00022452"/>
    </source>
</evidence>